<keyword evidence="3" id="KW-1185">Reference proteome</keyword>
<dbReference type="InterPro" id="IPR003018">
    <property type="entry name" value="GAF"/>
</dbReference>
<gene>
    <name evidence="2" type="ORF">GQF03_08070</name>
</gene>
<evidence type="ECO:0000259" key="1">
    <source>
        <dbReference type="PROSITE" id="PS50125"/>
    </source>
</evidence>
<protein>
    <recommendedName>
        <fullName evidence="1">Guanylate cyclase domain-containing protein</fullName>
    </recommendedName>
</protein>
<reference evidence="2 3" key="1">
    <citation type="journal article" date="2014" name="Int. J. Syst. Evol. Microbiol.">
        <title>Sneathiella chungangensis sp. nov., isolated from a marine sand, and emended description of the genus Sneathiella.</title>
        <authorList>
            <person name="Siamphan C."/>
            <person name="Kim H."/>
            <person name="Lee J.S."/>
            <person name="Kim W."/>
        </authorList>
    </citation>
    <scope>NUCLEOTIDE SEQUENCE [LARGE SCALE GENOMIC DNA]</scope>
    <source>
        <strain evidence="2 3">KCTC 32476</strain>
    </source>
</reference>
<accession>A0A845MDY9</accession>
<name>A0A845MDY9_9PROT</name>
<dbReference type="RefSeq" id="WP_161338734.1">
    <property type="nucleotide sequence ID" value="NZ_JBHSDG010000005.1"/>
</dbReference>
<dbReference type="Gene3D" id="3.30.450.40">
    <property type="match status" value="1"/>
</dbReference>
<dbReference type="GO" id="GO:0004016">
    <property type="term" value="F:adenylate cyclase activity"/>
    <property type="evidence" value="ECO:0007669"/>
    <property type="project" value="UniProtKB-ARBA"/>
</dbReference>
<dbReference type="PROSITE" id="PS50125">
    <property type="entry name" value="GUANYLATE_CYCLASE_2"/>
    <property type="match status" value="1"/>
</dbReference>
<dbReference type="SMART" id="SM00044">
    <property type="entry name" value="CYCc"/>
    <property type="match status" value="1"/>
</dbReference>
<dbReference type="GO" id="GO:0008074">
    <property type="term" value="C:guanylate cyclase complex, soluble"/>
    <property type="evidence" value="ECO:0007669"/>
    <property type="project" value="TreeGrafter"/>
</dbReference>
<dbReference type="InterPro" id="IPR029787">
    <property type="entry name" value="Nucleotide_cyclase"/>
</dbReference>
<dbReference type="GO" id="GO:0004383">
    <property type="term" value="F:guanylate cyclase activity"/>
    <property type="evidence" value="ECO:0007669"/>
    <property type="project" value="TreeGrafter"/>
</dbReference>
<dbReference type="OrthoDB" id="315417at2"/>
<organism evidence="2 3">
    <name type="scientific">Sneathiella chungangensis</name>
    <dbReference type="NCBI Taxonomy" id="1418234"/>
    <lineage>
        <taxon>Bacteria</taxon>
        <taxon>Pseudomonadati</taxon>
        <taxon>Pseudomonadota</taxon>
        <taxon>Alphaproteobacteria</taxon>
        <taxon>Sneathiellales</taxon>
        <taxon>Sneathiellaceae</taxon>
        <taxon>Sneathiella</taxon>
    </lineage>
</organism>
<dbReference type="Pfam" id="PF01590">
    <property type="entry name" value="GAF"/>
    <property type="match status" value="1"/>
</dbReference>
<dbReference type="EMBL" id="WTVA01000003">
    <property type="protein sequence ID" value="MZR22283.1"/>
    <property type="molecule type" value="Genomic_DNA"/>
</dbReference>
<dbReference type="PANTHER" id="PTHR45655">
    <property type="entry name" value="GUANYLATE CYCLASE SOLUBLE SUBUNIT BETA-2"/>
    <property type="match status" value="1"/>
</dbReference>
<dbReference type="AlphaFoldDB" id="A0A845MDY9"/>
<evidence type="ECO:0000313" key="2">
    <source>
        <dbReference type="EMBL" id="MZR22283.1"/>
    </source>
</evidence>
<evidence type="ECO:0000313" key="3">
    <source>
        <dbReference type="Proteomes" id="UP000445696"/>
    </source>
</evidence>
<proteinExistence type="predicted"/>
<dbReference type="InterPro" id="IPR029016">
    <property type="entry name" value="GAF-like_dom_sf"/>
</dbReference>
<dbReference type="Pfam" id="PF00211">
    <property type="entry name" value="Guanylate_cyc"/>
    <property type="match status" value="1"/>
</dbReference>
<feature type="domain" description="Guanylate cyclase" evidence="1">
    <location>
        <begin position="231"/>
        <end position="362"/>
    </location>
</feature>
<dbReference type="GO" id="GO:0070482">
    <property type="term" value="P:response to oxygen levels"/>
    <property type="evidence" value="ECO:0007669"/>
    <property type="project" value="TreeGrafter"/>
</dbReference>
<dbReference type="Gene3D" id="3.30.70.1230">
    <property type="entry name" value="Nucleotide cyclase"/>
    <property type="match status" value="1"/>
</dbReference>
<dbReference type="SUPFAM" id="SSF55781">
    <property type="entry name" value="GAF domain-like"/>
    <property type="match status" value="1"/>
</dbReference>
<dbReference type="Proteomes" id="UP000445696">
    <property type="component" value="Unassembled WGS sequence"/>
</dbReference>
<dbReference type="InterPro" id="IPR001054">
    <property type="entry name" value="A/G_cyclase"/>
</dbReference>
<dbReference type="GO" id="GO:0019934">
    <property type="term" value="P:cGMP-mediated signaling"/>
    <property type="evidence" value="ECO:0007669"/>
    <property type="project" value="TreeGrafter"/>
</dbReference>
<dbReference type="CDD" id="cd07302">
    <property type="entry name" value="CHD"/>
    <property type="match status" value="1"/>
</dbReference>
<sequence length="438" mass="49297">MPGPEHARGFDLTYPVPENEVERNAALRSYRIMDTPVEAAFEDICQLAAQICDCPVAYVSFIEDDRFWFKSKYGLPADFEGCPREIAFCSVTVCGSELVLVPNLKEDDYYKDFPFVVGDPFLGFYCAMPLVTPDGFAIGTICVMDFKPRELAFECQEAIRRLAHQTMAQLEYRRRIIELDQTMRDLDSAHTALAREKARADNLLSNMLPEPIARELLENDKVAPRFFNDATILFADVVGFTGFTEKAEPAMLIGMLNSYFAAFDHVMEQFGLEKIKTIGDAYMAVAGVPSTDRLHTVKACLAALAMQAAAEQLKAERQKLRLPFFEFRIGLHGGPVIAGLVGRTRVTYDIWGDAVNVAARLEAHGEAGKINVSERIYRQTAPYFDFTERGTIEIKNKAPIKMYFLDRLQEIYSEDAAGRVANAKFEMMSDPTKRLFGR</sequence>
<dbReference type="PANTHER" id="PTHR45655:SF13">
    <property type="entry name" value="SOLUBLE GUANYLATE CYCLASE GCY-32-RELATED"/>
    <property type="match status" value="1"/>
</dbReference>
<dbReference type="SUPFAM" id="SSF55073">
    <property type="entry name" value="Nucleotide cyclase"/>
    <property type="match status" value="1"/>
</dbReference>
<comment type="caution">
    <text evidence="2">The sequence shown here is derived from an EMBL/GenBank/DDBJ whole genome shotgun (WGS) entry which is preliminary data.</text>
</comment>